<dbReference type="Proteomes" id="UP000799118">
    <property type="component" value="Unassembled WGS sequence"/>
</dbReference>
<feature type="region of interest" description="Disordered" evidence="1">
    <location>
        <begin position="137"/>
        <end position="175"/>
    </location>
</feature>
<evidence type="ECO:0000313" key="2">
    <source>
        <dbReference type="EMBL" id="KAE9382406.1"/>
    </source>
</evidence>
<protein>
    <submittedName>
        <fullName evidence="2">Uncharacterized protein</fullName>
    </submittedName>
</protein>
<feature type="compositionally biased region" description="Polar residues" evidence="1">
    <location>
        <begin position="51"/>
        <end position="65"/>
    </location>
</feature>
<accession>A0A6A4GA92</accession>
<feature type="region of interest" description="Disordered" evidence="1">
    <location>
        <begin position="31"/>
        <end position="90"/>
    </location>
</feature>
<evidence type="ECO:0000313" key="3">
    <source>
        <dbReference type="Proteomes" id="UP000799118"/>
    </source>
</evidence>
<organism evidence="2 3">
    <name type="scientific">Gymnopus androsaceus JB14</name>
    <dbReference type="NCBI Taxonomy" id="1447944"/>
    <lineage>
        <taxon>Eukaryota</taxon>
        <taxon>Fungi</taxon>
        <taxon>Dikarya</taxon>
        <taxon>Basidiomycota</taxon>
        <taxon>Agaricomycotina</taxon>
        <taxon>Agaricomycetes</taxon>
        <taxon>Agaricomycetidae</taxon>
        <taxon>Agaricales</taxon>
        <taxon>Marasmiineae</taxon>
        <taxon>Omphalotaceae</taxon>
        <taxon>Gymnopus</taxon>
    </lineage>
</organism>
<feature type="region of interest" description="Disordered" evidence="1">
    <location>
        <begin position="189"/>
        <end position="215"/>
    </location>
</feature>
<proteinExistence type="predicted"/>
<dbReference type="EMBL" id="ML771608">
    <property type="protein sequence ID" value="KAE9382406.1"/>
    <property type="molecule type" value="Genomic_DNA"/>
</dbReference>
<dbReference type="AlphaFoldDB" id="A0A6A4GA92"/>
<name>A0A6A4GA92_9AGAR</name>
<keyword evidence="3" id="KW-1185">Reference proteome</keyword>
<reference evidence="2" key="1">
    <citation type="journal article" date="2019" name="Environ. Microbiol.">
        <title>Fungal ecological strategies reflected in gene transcription - a case study of two litter decomposers.</title>
        <authorList>
            <person name="Barbi F."/>
            <person name="Kohler A."/>
            <person name="Barry K."/>
            <person name="Baskaran P."/>
            <person name="Daum C."/>
            <person name="Fauchery L."/>
            <person name="Ihrmark K."/>
            <person name="Kuo A."/>
            <person name="LaButti K."/>
            <person name="Lipzen A."/>
            <person name="Morin E."/>
            <person name="Grigoriev I.V."/>
            <person name="Henrissat B."/>
            <person name="Lindahl B."/>
            <person name="Martin F."/>
        </authorList>
    </citation>
    <scope>NUCLEOTIDE SEQUENCE</scope>
    <source>
        <strain evidence="2">JB14</strain>
    </source>
</reference>
<sequence>MIHYLSDDPYDFPASLANALNVVKTANAQTSVDAGECPPPKPVHSSREGNEASSNGESLEISQAHNKALDDDTPMADVTCTQSNQPAKSFDANQEAVEDIFDEDIVMSTESAEISDANPEAAENISNEDVIMTEEPRVLRRSKRRASPSAEMPDFKPKPAPQATQPKTSNRRSLTHAKAFIAIGKGTATKSKKNKNSSALSKELVPEPEEPTTRAVAKTEKISPVLMFNHNTERKRYTEDPVDVYSYDGKAVFRFQPALYVRCNCLFIVFIFFTGLVQDAAQNSPESHEPNQSAGRSREV</sequence>
<gene>
    <name evidence="2" type="ORF">BT96DRAFT_1010707</name>
</gene>
<evidence type="ECO:0000256" key="1">
    <source>
        <dbReference type="SAM" id="MobiDB-lite"/>
    </source>
</evidence>